<dbReference type="GeneID" id="134285812"/>
<organism evidence="2 3">
    <name type="scientific">Aedes albopictus</name>
    <name type="common">Asian tiger mosquito</name>
    <name type="synonym">Stegomyia albopicta</name>
    <dbReference type="NCBI Taxonomy" id="7160"/>
    <lineage>
        <taxon>Eukaryota</taxon>
        <taxon>Metazoa</taxon>
        <taxon>Ecdysozoa</taxon>
        <taxon>Arthropoda</taxon>
        <taxon>Hexapoda</taxon>
        <taxon>Insecta</taxon>
        <taxon>Pterygota</taxon>
        <taxon>Neoptera</taxon>
        <taxon>Endopterygota</taxon>
        <taxon>Diptera</taxon>
        <taxon>Nematocera</taxon>
        <taxon>Culicoidea</taxon>
        <taxon>Culicidae</taxon>
        <taxon>Culicinae</taxon>
        <taxon>Aedini</taxon>
        <taxon>Aedes</taxon>
        <taxon>Stegomyia</taxon>
    </lineage>
</organism>
<sequence>MPPSCSARSQCSQHLCHRSSQCGSGGSIRRKTTPILPECILLVDSSHIPSATASESPAPIFGWRLPLQMQQQEVQEEGTFEELREEDNLLSNDNLDESVTERSTVSNLNSSQTGGHPDTSRRLFEFTGISRSRVRDPTGDLCFSSHLEIGEPTEDFRLIRTTSVQCIALIKHYVAGQQ</sequence>
<name>A0ABM1Z501_AEDAL</name>
<feature type="compositionally biased region" description="Acidic residues" evidence="1">
    <location>
        <begin position="74"/>
        <end position="85"/>
    </location>
</feature>
<accession>A0ABM1Z501</accession>
<dbReference type="Proteomes" id="UP000069940">
    <property type="component" value="Unassembled WGS sequence"/>
</dbReference>
<evidence type="ECO:0000313" key="3">
    <source>
        <dbReference type="Proteomes" id="UP000069940"/>
    </source>
</evidence>
<feature type="compositionally biased region" description="Polar residues" evidence="1">
    <location>
        <begin position="101"/>
        <end position="114"/>
    </location>
</feature>
<dbReference type="RefSeq" id="XP_062703363.1">
    <property type="nucleotide sequence ID" value="XM_062847379.1"/>
</dbReference>
<protein>
    <submittedName>
        <fullName evidence="2">Uncharacterized protein</fullName>
    </submittedName>
</protein>
<evidence type="ECO:0000256" key="1">
    <source>
        <dbReference type="SAM" id="MobiDB-lite"/>
    </source>
</evidence>
<keyword evidence="3" id="KW-1185">Reference proteome</keyword>
<reference evidence="2" key="2">
    <citation type="submission" date="2025-05" db="UniProtKB">
        <authorList>
            <consortium name="EnsemblMetazoa"/>
        </authorList>
    </citation>
    <scope>IDENTIFICATION</scope>
    <source>
        <strain evidence="2">Foshan</strain>
    </source>
</reference>
<evidence type="ECO:0000313" key="2">
    <source>
        <dbReference type="EnsemblMetazoa" id="AALFPA23_015154.P21965"/>
    </source>
</evidence>
<dbReference type="EnsemblMetazoa" id="AALFPA23_015154.R21965">
    <property type="protein sequence ID" value="AALFPA23_015154.P21965"/>
    <property type="gene ID" value="AALFPA23_015154"/>
</dbReference>
<proteinExistence type="predicted"/>
<feature type="region of interest" description="Disordered" evidence="1">
    <location>
        <begin position="73"/>
        <end position="121"/>
    </location>
</feature>
<reference evidence="3" key="1">
    <citation type="journal article" date="2015" name="Proc. Natl. Acad. Sci. U.S.A.">
        <title>Genome sequence of the Asian Tiger mosquito, Aedes albopictus, reveals insights into its biology, genetics, and evolution.</title>
        <authorList>
            <person name="Chen X.G."/>
            <person name="Jiang X."/>
            <person name="Gu J."/>
            <person name="Xu M."/>
            <person name="Wu Y."/>
            <person name="Deng Y."/>
            <person name="Zhang C."/>
            <person name="Bonizzoni M."/>
            <person name="Dermauw W."/>
            <person name="Vontas J."/>
            <person name="Armbruster P."/>
            <person name="Huang X."/>
            <person name="Yang Y."/>
            <person name="Zhang H."/>
            <person name="He W."/>
            <person name="Peng H."/>
            <person name="Liu Y."/>
            <person name="Wu K."/>
            <person name="Chen J."/>
            <person name="Lirakis M."/>
            <person name="Topalis P."/>
            <person name="Van Leeuwen T."/>
            <person name="Hall A.B."/>
            <person name="Jiang X."/>
            <person name="Thorpe C."/>
            <person name="Mueller R.L."/>
            <person name="Sun C."/>
            <person name="Waterhouse R.M."/>
            <person name="Yan G."/>
            <person name="Tu Z.J."/>
            <person name="Fang X."/>
            <person name="James A.A."/>
        </authorList>
    </citation>
    <scope>NUCLEOTIDE SEQUENCE [LARGE SCALE GENOMIC DNA]</scope>
    <source>
        <strain evidence="3">Foshan</strain>
    </source>
</reference>